<dbReference type="EMBL" id="QNRR01000002">
    <property type="protein sequence ID" value="RBP46546.1"/>
    <property type="molecule type" value="Genomic_DNA"/>
</dbReference>
<proteinExistence type="predicted"/>
<name>A0A366HSR8_9BACT</name>
<organism evidence="1 2">
    <name type="scientific">Roseimicrobium gellanilyticum</name>
    <dbReference type="NCBI Taxonomy" id="748857"/>
    <lineage>
        <taxon>Bacteria</taxon>
        <taxon>Pseudomonadati</taxon>
        <taxon>Verrucomicrobiota</taxon>
        <taxon>Verrucomicrobiia</taxon>
        <taxon>Verrucomicrobiales</taxon>
        <taxon>Verrucomicrobiaceae</taxon>
        <taxon>Roseimicrobium</taxon>
    </lineage>
</organism>
<sequence>MVLFDARSNGAGVIIKLGGAYVRREGLRNGFLGLVRDSRMWTCYQWAPKGEMVRKDLSPHDGTVPGPD</sequence>
<evidence type="ECO:0000313" key="2">
    <source>
        <dbReference type="Proteomes" id="UP000253426"/>
    </source>
</evidence>
<dbReference type="Proteomes" id="UP000253426">
    <property type="component" value="Unassembled WGS sequence"/>
</dbReference>
<evidence type="ECO:0000313" key="1">
    <source>
        <dbReference type="EMBL" id="RBP46546.1"/>
    </source>
</evidence>
<dbReference type="AlphaFoldDB" id="A0A366HSR8"/>
<gene>
    <name evidence="1" type="ORF">DES53_102937</name>
</gene>
<reference evidence="1 2" key="1">
    <citation type="submission" date="2018-06" db="EMBL/GenBank/DDBJ databases">
        <title>Genomic Encyclopedia of Type Strains, Phase IV (KMG-IV): sequencing the most valuable type-strain genomes for metagenomic binning, comparative biology and taxonomic classification.</title>
        <authorList>
            <person name="Goeker M."/>
        </authorList>
    </citation>
    <scope>NUCLEOTIDE SEQUENCE [LARGE SCALE GENOMIC DNA]</scope>
    <source>
        <strain evidence="1 2">DSM 25532</strain>
    </source>
</reference>
<protein>
    <submittedName>
        <fullName evidence="1">Uncharacterized protein</fullName>
    </submittedName>
</protein>
<keyword evidence="2" id="KW-1185">Reference proteome</keyword>
<accession>A0A366HSR8</accession>
<comment type="caution">
    <text evidence="1">The sequence shown here is derived from an EMBL/GenBank/DDBJ whole genome shotgun (WGS) entry which is preliminary data.</text>
</comment>